<dbReference type="eggNOG" id="ENOG502TCIA">
    <property type="taxonomic scope" value="Eukaryota"/>
</dbReference>
<dbReference type="EMBL" id="CH916374">
    <property type="protein sequence ID" value="EDV91537.1"/>
    <property type="molecule type" value="Genomic_DNA"/>
</dbReference>
<dbReference type="Proteomes" id="UP000001070">
    <property type="component" value="Unassembled WGS sequence"/>
</dbReference>
<protein>
    <submittedName>
        <fullName evidence="1">GH17494</fullName>
    </submittedName>
</protein>
<dbReference type="OrthoDB" id="7842800at2759"/>
<name>B4JTV8_DROGR</name>
<keyword evidence="2" id="KW-1185">Reference proteome</keyword>
<dbReference type="Gene3D" id="3.30.60.30">
    <property type="match status" value="1"/>
</dbReference>
<reference evidence="1 2" key="1">
    <citation type="journal article" date="2007" name="Nature">
        <title>Evolution of genes and genomes on the Drosophila phylogeny.</title>
        <authorList>
            <consortium name="Drosophila 12 Genomes Consortium"/>
            <person name="Clark A.G."/>
            <person name="Eisen M.B."/>
            <person name="Smith D.R."/>
            <person name="Bergman C.M."/>
            <person name="Oliver B."/>
            <person name="Markow T.A."/>
            <person name="Kaufman T.C."/>
            <person name="Kellis M."/>
            <person name="Gelbart W."/>
            <person name="Iyer V.N."/>
            <person name="Pollard D.A."/>
            <person name="Sackton T.B."/>
            <person name="Larracuente A.M."/>
            <person name="Singh N.D."/>
            <person name="Abad J.P."/>
            <person name="Abt D.N."/>
            <person name="Adryan B."/>
            <person name="Aguade M."/>
            <person name="Akashi H."/>
            <person name="Anderson W.W."/>
            <person name="Aquadro C.F."/>
            <person name="Ardell D.H."/>
            <person name="Arguello R."/>
            <person name="Artieri C.G."/>
            <person name="Barbash D.A."/>
            <person name="Barker D."/>
            <person name="Barsanti P."/>
            <person name="Batterham P."/>
            <person name="Batzoglou S."/>
            <person name="Begun D."/>
            <person name="Bhutkar A."/>
            <person name="Blanco E."/>
            <person name="Bosak S.A."/>
            <person name="Bradley R.K."/>
            <person name="Brand A.D."/>
            <person name="Brent M.R."/>
            <person name="Brooks A.N."/>
            <person name="Brown R.H."/>
            <person name="Butlin R.K."/>
            <person name="Caggese C."/>
            <person name="Calvi B.R."/>
            <person name="Bernardo de Carvalho A."/>
            <person name="Caspi A."/>
            <person name="Castrezana S."/>
            <person name="Celniker S.E."/>
            <person name="Chang J.L."/>
            <person name="Chapple C."/>
            <person name="Chatterji S."/>
            <person name="Chinwalla A."/>
            <person name="Civetta A."/>
            <person name="Clifton S.W."/>
            <person name="Comeron J.M."/>
            <person name="Costello J.C."/>
            <person name="Coyne J.A."/>
            <person name="Daub J."/>
            <person name="David R.G."/>
            <person name="Delcher A.L."/>
            <person name="Delehaunty K."/>
            <person name="Do C.B."/>
            <person name="Ebling H."/>
            <person name="Edwards K."/>
            <person name="Eickbush T."/>
            <person name="Evans J.D."/>
            <person name="Filipski A."/>
            <person name="Findeiss S."/>
            <person name="Freyhult E."/>
            <person name="Fulton L."/>
            <person name="Fulton R."/>
            <person name="Garcia A.C."/>
            <person name="Gardiner A."/>
            <person name="Garfield D.A."/>
            <person name="Garvin B.E."/>
            <person name="Gibson G."/>
            <person name="Gilbert D."/>
            <person name="Gnerre S."/>
            <person name="Godfrey J."/>
            <person name="Good R."/>
            <person name="Gotea V."/>
            <person name="Gravely B."/>
            <person name="Greenberg A.J."/>
            <person name="Griffiths-Jones S."/>
            <person name="Gross S."/>
            <person name="Guigo R."/>
            <person name="Gustafson E.A."/>
            <person name="Haerty W."/>
            <person name="Hahn M.W."/>
            <person name="Halligan D.L."/>
            <person name="Halpern A.L."/>
            <person name="Halter G.M."/>
            <person name="Han M.V."/>
            <person name="Heger A."/>
            <person name="Hillier L."/>
            <person name="Hinrichs A.S."/>
            <person name="Holmes I."/>
            <person name="Hoskins R.A."/>
            <person name="Hubisz M.J."/>
            <person name="Hultmark D."/>
            <person name="Huntley M.A."/>
            <person name="Jaffe D.B."/>
            <person name="Jagadeeshan S."/>
            <person name="Jeck W.R."/>
            <person name="Johnson J."/>
            <person name="Jones C.D."/>
            <person name="Jordan W.C."/>
            <person name="Karpen G.H."/>
            <person name="Kataoka E."/>
            <person name="Keightley P.D."/>
            <person name="Kheradpour P."/>
            <person name="Kirkness E.F."/>
            <person name="Koerich L.B."/>
            <person name="Kristiansen K."/>
            <person name="Kudrna D."/>
            <person name="Kulathinal R.J."/>
            <person name="Kumar S."/>
            <person name="Kwok R."/>
            <person name="Lander E."/>
            <person name="Langley C.H."/>
            <person name="Lapoint R."/>
            <person name="Lazzaro B.P."/>
            <person name="Lee S.J."/>
            <person name="Levesque L."/>
            <person name="Li R."/>
            <person name="Lin C.F."/>
            <person name="Lin M.F."/>
            <person name="Lindblad-Toh K."/>
            <person name="Llopart A."/>
            <person name="Long M."/>
            <person name="Low L."/>
            <person name="Lozovsky E."/>
            <person name="Lu J."/>
            <person name="Luo M."/>
            <person name="Machado C.A."/>
            <person name="Makalowski W."/>
            <person name="Marzo M."/>
            <person name="Matsuda M."/>
            <person name="Matzkin L."/>
            <person name="McAllister B."/>
            <person name="McBride C.S."/>
            <person name="McKernan B."/>
            <person name="McKernan K."/>
            <person name="Mendez-Lago M."/>
            <person name="Minx P."/>
            <person name="Mollenhauer M.U."/>
            <person name="Montooth K."/>
            <person name="Mount S.M."/>
            <person name="Mu X."/>
            <person name="Myers E."/>
            <person name="Negre B."/>
            <person name="Newfeld S."/>
            <person name="Nielsen R."/>
            <person name="Noor M.A."/>
            <person name="O'Grady P."/>
            <person name="Pachter L."/>
            <person name="Papaceit M."/>
            <person name="Parisi M.J."/>
            <person name="Parisi M."/>
            <person name="Parts L."/>
            <person name="Pedersen J.S."/>
            <person name="Pesole G."/>
            <person name="Phillippy A.M."/>
            <person name="Ponting C.P."/>
            <person name="Pop M."/>
            <person name="Porcelli D."/>
            <person name="Powell J.R."/>
            <person name="Prohaska S."/>
            <person name="Pruitt K."/>
            <person name="Puig M."/>
            <person name="Quesneville H."/>
            <person name="Ram K.R."/>
            <person name="Rand D."/>
            <person name="Rasmussen M.D."/>
            <person name="Reed L.K."/>
            <person name="Reenan R."/>
            <person name="Reily A."/>
            <person name="Remington K.A."/>
            <person name="Rieger T.T."/>
            <person name="Ritchie M.G."/>
            <person name="Robin C."/>
            <person name="Rogers Y.H."/>
            <person name="Rohde C."/>
            <person name="Rozas J."/>
            <person name="Rubenfield M.J."/>
            <person name="Ruiz A."/>
            <person name="Russo S."/>
            <person name="Salzberg S.L."/>
            <person name="Sanchez-Gracia A."/>
            <person name="Saranga D.J."/>
            <person name="Sato H."/>
            <person name="Schaeffer S.W."/>
            <person name="Schatz M.C."/>
            <person name="Schlenke T."/>
            <person name="Schwartz R."/>
            <person name="Segarra C."/>
            <person name="Singh R.S."/>
            <person name="Sirot L."/>
            <person name="Sirota M."/>
            <person name="Sisneros N.B."/>
            <person name="Smith C.D."/>
            <person name="Smith T.F."/>
            <person name="Spieth J."/>
            <person name="Stage D.E."/>
            <person name="Stark A."/>
            <person name="Stephan W."/>
            <person name="Strausberg R.L."/>
            <person name="Strempel S."/>
            <person name="Sturgill D."/>
            <person name="Sutton G."/>
            <person name="Sutton G.G."/>
            <person name="Tao W."/>
            <person name="Teichmann S."/>
            <person name="Tobari Y.N."/>
            <person name="Tomimura Y."/>
            <person name="Tsolas J.M."/>
            <person name="Valente V.L."/>
            <person name="Venter E."/>
            <person name="Venter J.C."/>
            <person name="Vicario S."/>
            <person name="Vieira F.G."/>
            <person name="Vilella A.J."/>
            <person name="Villasante A."/>
            <person name="Walenz B."/>
            <person name="Wang J."/>
            <person name="Wasserman M."/>
            <person name="Watts T."/>
            <person name="Wilson D."/>
            <person name="Wilson R.K."/>
            <person name="Wing R.A."/>
            <person name="Wolfner M.F."/>
            <person name="Wong A."/>
            <person name="Wong G.K."/>
            <person name="Wu C.I."/>
            <person name="Wu G."/>
            <person name="Yamamoto D."/>
            <person name="Yang H.P."/>
            <person name="Yang S.P."/>
            <person name="Yorke J.A."/>
            <person name="Yoshida K."/>
            <person name="Zdobnov E."/>
            <person name="Zhang P."/>
            <person name="Zhang Y."/>
            <person name="Zimin A.V."/>
            <person name="Baldwin J."/>
            <person name="Abdouelleil A."/>
            <person name="Abdulkadir J."/>
            <person name="Abebe A."/>
            <person name="Abera B."/>
            <person name="Abreu J."/>
            <person name="Acer S.C."/>
            <person name="Aftuck L."/>
            <person name="Alexander A."/>
            <person name="An P."/>
            <person name="Anderson E."/>
            <person name="Anderson S."/>
            <person name="Arachi H."/>
            <person name="Azer M."/>
            <person name="Bachantsang P."/>
            <person name="Barry A."/>
            <person name="Bayul T."/>
            <person name="Berlin A."/>
            <person name="Bessette D."/>
            <person name="Bloom T."/>
            <person name="Blye J."/>
            <person name="Boguslavskiy L."/>
            <person name="Bonnet C."/>
            <person name="Boukhgalter B."/>
            <person name="Bourzgui I."/>
            <person name="Brown A."/>
            <person name="Cahill P."/>
            <person name="Channer S."/>
            <person name="Cheshatsang Y."/>
            <person name="Chuda L."/>
            <person name="Citroen M."/>
            <person name="Collymore A."/>
            <person name="Cooke P."/>
            <person name="Costello M."/>
            <person name="D'Aco K."/>
            <person name="Daza R."/>
            <person name="De Haan G."/>
            <person name="DeGray S."/>
            <person name="DeMaso C."/>
            <person name="Dhargay N."/>
            <person name="Dooley K."/>
            <person name="Dooley E."/>
            <person name="Doricent M."/>
            <person name="Dorje P."/>
            <person name="Dorjee K."/>
            <person name="Dupes A."/>
            <person name="Elong R."/>
            <person name="Falk J."/>
            <person name="Farina A."/>
            <person name="Faro S."/>
            <person name="Ferguson D."/>
            <person name="Fisher S."/>
            <person name="Foley C.D."/>
            <person name="Franke A."/>
            <person name="Friedrich D."/>
            <person name="Gadbois L."/>
            <person name="Gearin G."/>
            <person name="Gearin C.R."/>
            <person name="Giannoukos G."/>
            <person name="Goode T."/>
            <person name="Graham J."/>
            <person name="Grandbois E."/>
            <person name="Grewal S."/>
            <person name="Gyaltsen K."/>
            <person name="Hafez N."/>
            <person name="Hagos B."/>
            <person name="Hall J."/>
            <person name="Henson C."/>
            <person name="Hollinger A."/>
            <person name="Honan T."/>
            <person name="Huard M.D."/>
            <person name="Hughes L."/>
            <person name="Hurhula B."/>
            <person name="Husby M.E."/>
            <person name="Kamat A."/>
            <person name="Kanga B."/>
            <person name="Kashin S."/>
            <person name="Khazanovich D."/>
            <person name="Kisner P."/>
            <person name="Lance K."/>
            <person name="Lara M."/>
            <person name="Lee W."/>
            <person name="Lennon N."/>
            <person name="Letendre F."/>
            <person name="LeVine R."/>
            <person name="Lipovsky A."/>
            <person name="Liu X."/>
            <person name="Liu J."/>
            <person name="Liu S."/>
            <person name="Lokyitsang T."/>
            <person name="Lokyitsang Y."/>
            <person name="Lubonja R."/>
            <person name="Lui A."/>
            <person name="MacDonald P."/>
            <person name="Magnisalis V."/>
            <person name="Maru K."/>
            <person name="Matthews C."/>
            <person name="McCusker W."/>
            <person name="McDonough S."/>
            <person name="Mehta T."/>
            <person name="Meldrim J."/>
            <person name="Meneus L."/>
            <person name="Mihai O."/>
            <person name="Mihalev A."/>
            <person name="Mihova T."/>
            <person name="Mittelman R."/>
            <person name="Mlenga V."/>
            <person name="Montmayeur A."/>
            <person name="Mulrain L."/>
            <person name="Navidi A."/>
            <person name="Naylor J."/>
            <person name="Negash T."/>
            <person name="Nguyen T."/>
            <person name="Nguyen N."/>
            <person name="Nicol R."/>
            <person name="Norbu C."/>
            <person name="Norbu N."/>
            <person name="Novod N."/>
            <person name="O'Neill B."/>
            <person name="Osman S."/>
            <person name="Markiewicz E."/>
            <person name="Oyono O.L."/>
            <person name="Patti C."/>
            <person name="Phunkhang P."/>
            <person name="Pierre F."/>
            <person name="Priest M."/>
            <person name="Raghuraman S."/>
            <person name="Rege F."/>
            <person name="Reyes R."/>
            <person name="Rise C."/>
            <person name="Rogov P."/>
            <person name="Ross K."/>
            <person name="Ryan E."/>
            <person name="Settipalli S."/>
            <person name="Shea T."/>
            <person name="Sherpa N."/>
            <person name="Shi L."/>
            <person name="Shih D."/>
            <person name="Sparrow T."/>
            <person name="Spaulding J."/>
            <person name="Stalker J."/>
            <person name="Stange-Thomann N."/>
            <person name="Stavropoulos S."/>
            <person name="Stone C."/>
            <person name="Strader C."/>
            <person name="Tesfaye S."/>
            <person name="Thomson T."/>
            <person name="Thoulutsang Y."/>
            <person name="Thoulutsang D."/>
            <person name="Topham K."/>
            <person name="Topping I."/>
            <person name="Tsamla T."/>
            <person name="Vassiliev H."/>
            <person name="Vo A."/>
            <person name="Wangchuk T."/>
            <person name="Wangdi T."/>
            <person name="Weiand M."/>
            <person name="Wilkinson J."/>
            <person name="Wilson A."/>
            <person name="Yadav S."/>
            <person name="Young G."/>
            <person name="Yu Q."/>
            <person name="Zembek L."/>
            <person name="Zhong D."/>
            <person name="Zimmer A."/>
            <person name="Zwirko Z."/>
            <person name="Jaffe D.B."/>
            <person name="Alvarez P."/>
            <person name="Brockman W."/>
            <person name="Butler J."/>
            <person name="Chin C."/>
            <person name="Gnerre S."/>
            <person name="Grabherr M."/>
            <person name="Kleber M."/>
            <person name="Mauceli E."/>
            <person name="MacCallum I."/>
        </authorList>
    </citation>
    <scope>NUCLEOTIDE SEQUENCE [LARGE SCALE GENOMIC DNA]</scope>
    <source>
        <strain evidence="2">Tucson 15287-2541.00</strain>
    </source>
</reference>
<dbReference type="PhylomeDB" id="B4JTV8"/>
<dbReference type="InterPro" id="IPR036058">
    <property type="entry name" value="Kazal_dom_sf"/>
</dbReference>
<dbReference type="OMA" id="SQRACEF"/>
<gene>
    <name evidence="1" type="primary">Dgri\GH17494</name>
    <name evidence="1" type="ORF">Dgri_GH17494</name>
</gene>
<proteinExistence type="predicted"/>
<sequence length="74" mass="8572">MYGQLLSVQASTKCHDVCPRVYRVVCAQHDGCFRTFANICVMEMYNCKYQKAYQIVSEKACEIISNKELQKLEL</sequence>
<dbReference type="InParanoid" id="B4JTV8"/>
<dbReference type="SUPFAM" id="SSF100895">
    <property type="entry name" value="Kazal-type serine protease inhibitors"/>
    <property type="match status" value="1"/>
</dbReference>
<organism evidence="2">
    <name type="scientific">Drosophila grimshawi</name>
    <name type="common">Hawaiian fruit fly</name>
    <name type="synonym">Idiomyia grimshawi</name>
    <dbReference type="NCBI Taxonomy" id="7222"/>
    <lineage>
        <taxon>Eukaryota</taxon>
        <taxon>Metazoa</taxon>
        <taxon>Ecdysozoa</taxon>
        <taxon>Arthropoda</taxon>
        <taxon>Hexapoda</taxon>
        <taxon>Insecta</taxon>
        <taxon>Pterygota</taxon>
        <taxon>Neoptera</taxon>
        <taxon>Endopterygota</taxon>
        <taxon>Diptera</taxon>
        <taxon>Brachycera</taxon>
        <taxon>Muscomorpha</taxon>
        <taxon>Ephydroidea</taxon>
        <taxon>Drosophilidae</taxon>
        <taxon>Drosophila</taxon>
        <taxon>Hawaiian Drosophila</taxon>
    </lineage>
</organism>
<dbReference type="HOGENOM" id="CLU_183981_0_0_1"/>
<accession>B4JTV8</accession>
<dbReference type="KEGG" id="dgr:6568107"/>
<evidence type="ECO:0000313" key="2">
    <source>
        <dbReference type="Proteomes" id="UP000001070"/>
    </source>
</evidence>
<evidence type="ECO:0000313" key="1">
    <source>
        <dbReference type="EMBL" id="EDV91537.1"/>
    </source>
</evidence>
<dbReference type="AlphaFoldDB" id="B4JTV8"/>